<dbReference type="InterPro" id="IPR017476">
    <property type="entry name" value="UDP-Glc/GDP-Man"/>
</dbReference>
<dbReference type="InterPro" id="IPR036291">
    <property type="entry name" value="NAD(P)-bd_dom_sf"/>
</dbReference>
<dbReference type="InterPro" id="IPR001732">
    <property type="entry name" value="UDP-Glc/GDP-Man_DH_N"/>
</dbReference>
<evidence type="ECO:0000256" key="3">
    <source>
        <dbReference type="ARBA" id="ARBA00023027"/>
    </source>
</evidence>
<dbReference type="InterPro" id="IPR014027">
    <property type="entry name" value="UDP-Glc/GDP-Man_DH_C"/>
</dbReference>
<keyword evidence="5" id="KW-0472">Membrane</keyword>
<name>A0ABN1FBK4_9ACTN</name>
<keyword evidence="3" id="KW-0520">NAD</keyword>
<dbReference type="PANTHER" id="PTHR43491:SF2">
    <property type="entry name" value="UDP-N-ACETYL-D-MANNOSAMINE DEHYDROGENASE"/>
    <property type="match status" value="1"/>
</dbReference>
<dbReference type="InterPro" id="IPR008927">
    <property type="entry name" value="6-PGluconate_DH-like_C_sf"/>
</dbReference>
<comment type="caution">
    <text evidence="7">The sequence shown here is derived from an EMBL/GenBank/DDBJ whole genome shotgun (WGS) entry which is preliminary data.</text>
</comment>
<dbReference type="NCBIfam" id="TIGR03026">
    <property type="entry name" value="NDP-sugDHase"/>
    <property type="match status" value="1"/>
</dbReference>
<keyword evidence="8" id="KW-1185">Reference proteome</keyword>
<proteinExistence type="inferred from homology"/>
<sequence length="437" mass="46271">MQSRTTQQDFTPFDVCVVGMGYVGVTLAAALLSTGKRVLGYESDPAVAGDLARGRLRLAEPGVAELIERAAADGTLAVTADLAGHRLPPVVVICVGTPIAPGGTTPELAHLTAAAEAVAAGADENTLVIVRSTVPVGTTRELVLPALARRIPEPLLAFCPERTIQGKALAELLSLPQIVGGLTEEATKLAAGFFTTVSGRVVPVSSLEAAELVKLVNNCHTDLIYGFGNEVALIAEKLGLDAMEVITSANADYPRPDLSRPGFVGGSCLTKDPYLLAHSLARHQHTPQMVMAARSLNESLPRRVGERVLDALRAEGQDPRRSTVLVSGFAYKGRPETDDLRGAPCVPLLEFLRGKVDRVLGHDFVITPDRIASLGAQPVTITEGFTGAHAAILLNDHARYGELPADELISRMSPPALVYDAWRVLPQTTRTMRLGSA</sequence>
<dbReference type="SUPFAM" id="SSF52413">
    <property type="entry name" value="UDP-glucose/GDP-mannose dehydrogenase C-terminal domain"/>
    <property type="match status" value="1"/>
</dbReference>
<gene>
    <name evidence="7" type="ORF">GCM10010394_15530</name>
</gene>
<evidence type="ECO:0000256" key="5">
    <source>
        <dbReference type="SAM" id="Phobius"/>
    </source>
</evidence>
<keyword evidence="5" id="KW-0812">Transmembrane</keyword>
<evidence type="ECO:0000313" key="7">
    <source>
        <dbReference type="EMBL" id="GAA0587344.1"/>
    </source>
</evidence>
<reference evidence="7 8" key="1">
    <citation type="journal article" date="2019" name="Int. J. Syst. Evol. Microbiol.">
        <title>The Global Catalogue of Microorganisms (GCM) 10K type strain sequencing project: providing services to taxonomists for standard genome sequencing and annotation.</title>
        <authorList>
            <consortium name="The Broad Institute Genomics Platform"/>
            <consortium name="The Broad Institute Genome Sequencing Center for Infectious Disease"/>
            <person name="Wu L."/>
            <person name="Ma J."/>
        </authorList>
    </citation>
    <scope>NUCLEOTIDE SEQUENCE [LARGE SCALE GENOMIC DNA]</scope>
    <source>
        <strain evidence="7 8">JCM 5067</strain>
    </source>
</reference>
<dbReference type="PANTHER" id="PTHR43491">
    <property type="entry name" value="UDP-N-ACETYL-D-MANNOSAMINE DEHYDROGENASE"/>
    <property type="match status" value="1"/>
</dbReference>
<feature type="transmembrane region" description="Helical" evidence="5">
    <location>
        <begin position="12"/>
        <end position="32"/>
    </location>
</feature>
<dbReference type="InterPro" id="IPR028359">
    <property type="entry name" value="UDP_ManNAc/GlcNAc_DH"/>
</dbReference>
<dbReference type="SMART" id="SM00984">
    <property type="entry name" value="UDPG_MGDP_dh_C"/>
    <property type="match status" value="1"/>
</dbReference>
<dbReference type="InterPro" id="IPR036220">
    <property type="entry name" value="UDP-Glc/GDP-Man_DH_C_sf"/>
</dbReference>
<keyword evidence="2" id="KW-0560">Oxidoreductase</keyword>
<dbReference type="RefSeq" id="WP_344071553.1">
    <property type="nucleotide sequence ID" value="NZ_BAAACA010000009.1"/>
</dbReference>
<dbReference type="InterPro" id="IPR014026">
    <property type="entry name" value="UDP-Glc/GDP-Man_DH_dimer"/>
</dbReference>
<dbReference type="PIRSF" id="PIRSF500136">
    <property type="entry name" value="UDP_ManNAc_DH"/>
    <property type="match status" value="1"/>
</dbReference>
<dbReference type="PIRSF" id="PIRSF000124">
    <property type="entry name" value="UDPglc_GDPman_dh"/>
    <property type="match status" value="1"/>
</dbReference>
<dbReference type="Proteomes" id="UP001500668">
    <property type="component" value="Unassembled WGS sequence"/>
</dbReference>
<accession>A0ABN1FBK4</accession>
<keyword evidence="5" id="KW-1133">Transmembrane helix</keyword>
<dbReference type="Pfam" id="PF03721">
    <property type="entry name" value="UDPG_MGDP_dh_N"/>
    <property type="match status" value="1"/>
</dbReference>
<organism evidence="7 8">
    <name type="scientific">Streptomyces crystallinus</name>
    <dbReference type="NCBI Taxonomy" id="68191"/>
    <lineage>
        <taxon>Bacteria</taxon>
        <taxon>Bacillati</taxon>
        <taxon>Actinomycetota</taxon>
        <taxon>Actinomycetes</taxon>
        <taxon>Kitasatosporales</taxon>
        <taxon>Streptomycetaceae</taxon>
        <taxon>Streptomyces</taxon>
    </lineage>
</organism>
<evidence type="ECO:0000256" key="2">
    <source>
        <dbReference type="ARBA" id="ARBA00023002"/>
    </source>
</evidence>
<dbReference type="Pfam" id="PF00984">
    <property type="entry name" value="UDPG_MGDP_dh"/>
    <property type="match status" value="1"/>
</dbReference>
<dbReference type="Gene3D" id="3.40.50.720">
    <property type="entry name" value="NAD(P)-binding Rossmann-like Domain"/>
    <property type="match status" value="2"/>
</dbReference>
<dbReference type="Pfam" id="PF03720">
    <property type="entry name" value="UDPG_MGDP_dh_C"/>
    <property type="match status" value="1"/>
</dbReference>
<evidence type="ECO:0000259" key="6">
    <source>
        <dbReference type="SMART" id="SM00984"/>
    </source>
</evidence>
<dbReference type="SUPFAM" id="SSF48179">
    <property type="entry name" value="6-phosphogluconate dehydrogenase C-terminal domain-like"/>
    <property type="match status" value="1"/>
</dbReference>
<comment type="similarity">
    <text evidence="1 4">Belongs to the UDP-glucose/GDP-mannose dehydrogenase family.</text>
</comment>
<evidence type="ECO:0000313" key="8">
    <source>
        <dbReference type="Proteomes" id="UP001500668"/>
    </source>
</evidence>
<evidence type="ECO:0000256" key="4">
    <source>
        <dbReference type="PIRNR" id="PIRNR000124"/>
    </source>
</evidence>
<evidence type="ECO:0000256" key="1">
    <source>
        <dbReference type="ARBA" id="ARBA00006601"/>
    </source>
</evidence>
<protein>
    <submittedName>
        <fullName evidence="7">UDP-N-acetyl-D-mannosamine dehydrogenase</fullName>
    </submittedName>
</protein>
<feature type="domain" description="UDP-glucose/GDP-mannose dehydrogenase C-terminal" evidence="6">
    <location>
        <begin position="325"/>
        <end position="427"/>
    </location>
</feature>
<dbReference type="EMBL" id="BAAACA010000009">
    <property type="protein sequence ID" value="GAA0587344.1"/>
    <property type="molecule type" value="Genomic_DNA"/>
</dbReference>
<dbReference type="SUPFAM" id="SSF51735">
    <property type="entry name" value="NAD(P)-binding Rossmann-fold domains"/>
    <property type="match status" value="1"/>
</dbReference>